<gene>
    <name evidence="7" type="ORF">PACLA_8A084358</name>
</gene>
<dbReference type="InterPro" id="IPR001736">
    <property type="entry name" value="PLipase_D/transphosphatidylase"/>
</dbReference>
<name>A0A6S7JQR5_PARCT</name>
<dbReference type="EC" id="3.1.4.4" evidence="2"/>
<keyword evidence="3" id="KW-0677">Repeat</keyword>
<dbReference type="PANTHER" id="PTHR18896">
    <property type="entry name" value="PHOSPHOLIPASE D"/>
    <property type="match status" value="1"/>
</dbReference>
<comment type="caution">
    <text evidence="7">The sequence shown here is derived from an EMBL/GenBank/DDBJ whole genome shotgun (WGS) entry which is preliminary data.</text>
</comment>
<dbReference type="Pfam" id="PF13091">
    <property type="entry name" value="PLDc_2"/>
    <property type="match status" value="1"/>
</dbReference>
<dbReference type="GO" id="GO:0004630">
    <property type="term" value="F:phospholipase D activity"/>
    <property type="evidence" value="ECO:0007669"/>
    <property type="project" value="UniProtKB-EC"/>
</dbReference>
<dbReference type="Pfam" id="PF00614">
    <property type="entry name" value="PLDc"/>
    <property type="match status" value="1"/>
</dbReference>
<comment type="catalytic activity">
    <reaction evidence="1">
        <text>a 1,2-diacyl-sn-glycero-3-phosphocholine + H2O = a 1,2-diacyl-sn-glycero-3-phosphate + choline + H(+)</text>
        <dbReference type="Rhea" id="RHEA:14445"/>
        <dbReference type="ChEBI" id="CHEBI:15354"/>
        <dbReference type="ChEBI" id="CHEBI:15377"/>
        <dbReference type="ChEBI" id="CHEBI:15378"/>
        <dbReference type="ChEBI" id="CHEBI:57643"/>
        <dbReference type="ChEBI" id="CHEBI:58608"/>
        <dbReference type="EC" id="3.1.4.4"/>
    </reaction>
</comment>
<keyword evidence="4" id="KW-0378">Hydrolase</keyword>
<dbReference type="AlphaFoldDB" id="A0A6S7JQR5"/>
<proteinExistence type="predicted"/>
<dbReference type="Proteomes" id="UP001152795">
    <property type="component" value="Unassembled WGS sequence"/>
</dbReference>
<evidence type="ECO:0000256" key="5">
    <source>
        <dbReference type="ARBA" id="ARBA00022963"/>
    </source>
</evidence>
<dbReference type="SUPFAM" id="SSF56024">
    <property type="entry name" value="Phospholipase D/nuclease"/>
    <property type="match status" value="2"/>
</dbReference>
<reference evidence="7" key="1">
    <citation type="submission" date="2020-04" db="EMBL/GenBank/DDBJ databases">
        <authorList>
            <person name="Alioto T."/>
            <person name="Alioto T."/>
            <person name="Gomez Garrido J."/>
        </authorList>
    </citation>
    <scope>NUCLEOTIDE SEQUENCE</scope>
    <source>
        <strain evidence="7">A484AB</strain>
    </source>
</reference>
<sequence>MLYKVVLVSFIGAAATLAYYVWNVLKSSVSPYPFGSFAPIQNDCKVKWFVDGQEYMSAVADAIEAAKQEILITDWQMNPYIFMKRPDHGVASLKWRLDKMLIRKADEGARVYILLYWETELALDLGSNHTQSVLNNHRNIVVYRHPTWLTAIKHPSTIRWSHHEKLVIVDRSVAFVGGIDLCFGRWDTHNHELMDNYKIHPCAKQDHGNGNREADDRYSRWVGKDYKNTFFSNESTIDWERPYDDYDYVDRSEIPRMPWHDVACAFTGAAVSDVAKHFIQRYNALDLGWSELHNLPTELDVSEYILPDISSYTNTKVQVLRSVDDWSAGQPHEASIYNAYLHAIKNSKHYIYIENQFFISSQPGRLLNVENLIQLAIVDRIYRAYKENKDFHVMIVMPLKPEFGPEDWIQSFLNGLTGVSYWNYATLFSGENSLVHMLEERGMPCAYIKKYFSVYGLRTHGSLGEKLATEIIYVHSKLMIVDDRVTIIGSANINDRSMLGGRDSEVAVIIEDVEMIHGKMNDSQYQAGKFSHNLRCSLHKEHLGLSNTRNVRDPLKSSFVSGISSQAKKND</sequence>
<evidence type="ECO:0000256" key="3">
    <source>
        <dbReference type="ARBA" id="ARBA00022737"/>
    </source>
</evidence>
<dbReference type="GO" id="GO:0006654">
    <property type="term" value="P:phosphatidic acid biosynthetic process"/>
    <property type="evidence" value="ECO:0007669"/>
    <property type="project" value="InterPro"/>
</dbReference>
<dbReference type="EMBL" id="CACRXK020020575">
    <property type="protein sequence ID" value="CAB4034965.1"/>
    <property type="molecule type" value="Genomic_DNA"/>
</dbReference>
<dbReference type="GO" id="GO:0009395">
    <property type="term" value="P:phospholipid catabolic process"/>
    <property type="evidence" value="ECO:0007669"/>
    <property type="project" value="TreeGrafter"/>
</dbReference>
<dbReference type="PIRSF" id="PIRSF009376">
    <property type="entry name" value="Phospholipase_D_euk"/>
    <property type="match status" value="1"/>
</dbReference>
<protein>
    <recommendedName>
        <fullName evidence="2">phospholipase D</fullName>
        <ecNumber evidence="2">3.1.4.4</ecNumber>
    </recommendedName>
</protein>
<accession>A0A6S7JQR5</accession>
<dbReference type="PROSITE" id="PS50035">
    <property type="entry name" value="PLD"/>
    <property type="match status" value="2"/>
</dbReference>
<keyword evidence="5" id="KW-0442">Lipid degradation</keyword>
<keyword evidence="8" id="KW-1185">Reference proteome</keyword>
<keyword evidence="6" id="KW-0443">Lipid metabolism</keyword>
<evidence type="ECO:0000313" key="7">
    <source>
        <dbReference type="EMBL" id="CAB4034965.1"/>
    </source>
</evidence>
<dbReference type="SMART" id="SM00155">
    <property type="entry name" value="PLDc"/>
    <property type="match status" value="2"/>
</dbReference>
<dbReference type="InterPro" id="IPR015679">
    <property type="entry name" value="PLipase_D_fam"/>
</dbReference>
<evidence type="ECO:0000313" key="8">
    <source>
        <dbReference type="Proteomes" id="UP001152795"/>
    </source>
</evidence>
<evidence type="ECO:0000256" key="2">
    <source>
        <dbReference type="ARBA" id="ARBA00012027"/>
    </source>
</evidence>
<dbReference type="InterPro" id="IPR025202">
    <property type="entry name" value="PLD-like_dom"/>
</dbReference>
<evidence type="ECO:0000256" key="4">
    <source>
        <dbReference type="ARBA" id="ARBA00022801"/>
    </source>
</evidence>
<dbReference type="OrthoDB" id="14911at2759"/>
<organism evidence="7 8">
    <name type="scientific">Paramuricea clavata</name>
    <name type="common">Red gorgonian</name>
    <name type="synonym">Violescent sea-whip</name>
    <dbReference type="NCBI Taxonomy" id="317549"/>
    <lineage>
        <taxon>Eukaryota</taxon>
        <taxon>Metazoa</taxon>
        <taxon>Cnidaria</taxon>
        <taxon>Anthozoa</taxon>
        <taxon>Octocorallia</taxon>
        <taxon>Malacalcyonacea</taxon>
        <taxon>Plexauridae</taxon>
        <taxon>Paramuricea</taxon>
    </lineage>
</organism>
<dbReference type="Gene3D" id="3.30.870.10">
    <property type="entry name" value="Endonuclease Chain A"/>
    <property type="match status" value="2"/>
</dbReference>
<evidence type="ECO:0000256" key="1">
    <source>
        <dbReference type="ARBA" id="ARBA00000798"/>
    </source>
</evidence>
<evidence type="ECO:0000256" key="6">
    <source>
        <dbReference type="ARBA" id="ARBA00023098"/>
    </source>
</evidence>
<dbReference type="InterPro" id="IPR016555">
    <property type="entry name" value="PLipase_D_euk"/>
</dbReference>
<dbReference type="CDD" id="cd09141">
    <property type="entry name" value="PLDc_vPLD1_2_yPLD_like_2"/>
    <property type="match status" value="1"/>
</dbReference>
<dbReference type="GO" id="GO:0035556">
    <property type="term" value="P:intracellular signal transduction"/>
    <property type="evidence" value="ECO:0007669"/>
    <property type="project" value="InterPro"/>
</dbReference>
<dbReference type="PANTHER" id="PTHR18896:SF76">
    <property type="entry name" value="PHOSPHOLIPASE"/>
    <property type="match status" value="1"/>
</dbReference>